<dbReference type="GO" id="GO:0016829">
    <property type="term" value="F:lyase activity"/>
    <property type="evidence" value="ECO:0007669"/>
    <property type="project" value="UniProtKB-KW"/>
</dbReference>
<dbReference type="AlphaFoldDB" id="A0A8J4H908"/>
<reference evidence="2" key="1">
    <citation type="journal article" date="2020" name="mSystems">
        <title>Genome- and Community-Level Interaction Insights into Carbon Utilization and Element Cycling Functions of Hydrothermarchaeota in Hydrothermal Sediment.</title>
        <authorList>
            <person name="Zhou Z."/>
            <person name="Liu Y."/>
            <person name="Xu W."/>
            <person name="Pan J."/>
            <person name="Luo Z.H."/>
            <person name="Li M."/>
        </authorList>
    </citation>
    <scope>NUCLEOTIDE SEQUENCE</scope>
    <source>
        <strain evidence="2">SpSt-997</strain>
    </source>
</reference>
<protein>
    <recommendedName>
        <fullName evidence="1">ApeI dehydratase-like domain-containing protein</fullName>
    </recommendedName>
</protein>
<feature type="domain" description="ApeI dehydratase-like" evidence="1">
    <location>
        <begin position="7"/>
        <end position="80"/>
    </location>
</feature>
<dbReference type="SUPFAM" id="SSF54637">
    <property type="entry name" value="Thioesterase/thiol ester dehydrase-isomerase"/>
    <property type="match status" value="1"/>
</dbReference>
<evidence type="ECO:0000259" key="1">
    <source>
        <dbReference type="Pfam" id="PF22818"/>
    </source>
</evidence>
<gene>
    <name evidence="2" type="ORF">ENY07_04875</name>
</gene>
<dbReference type="EMBL" id="DTQM01000092">
    <property type="protein sequence ID" value="HGC42545.1"/>
    <property type="molecule type" value="Genomic_DNA"/>
</dbReference>
<comment type="caution">
    <text evidence="2">The sequence shown here is derived from an EMBL/GenBank/DDBJ whole genome shotgun (WGS) entry which is preliminary data.</text>
</comment>
<organism evidence="2">
    <name type="scientific">Acidicaldus sp</name>
    <dbReference type="NCBI Taxonomy" id="1872105"/>
    <lineage>
        <taxon>Bacteria</taxon>
        <taxon>Pseudomonadati</taxon>
        <taxon>Pseudomonadota</taxon>
        <taxon>Alphaproteobacteria</taxon>
        <taxon>Acetobacterales</taxon>
        <taxon>Acetobacteraceae</taxon>
        <taxon>Acidicaldus</taxon>
    </lineage>
</organism>
<dbReference type="InterPro" id="IPR029069">
    <property type="entry name" value="HotDog_dom_sf"/>
</dbReference>
<name>A0A8J4H908_9PROT</name>
<dbReference type="InterPro" id="IPR054545">
    <property type="entry name" value="ApeI-like"/>
</dbReference>
<sequence>MAALFSAQGRFTIPPTHPAFAGHFPGQPMLPGVVLLDLIQAEADLAAHGLLLTGIAQVKFLRPVRPGEVVTFALAEQAGRRLAIVAATQAGPVLRGQLLLGDRPRP</sequence>
<proteinExistence type="predicted"/>
<accession>A0A8J4H908</accession>
<dbReference type="Pfam" id="PF22818">
    <property type="entry name" value="ApeI-like"/>
    <property type="match status" value="1"/>
</dbReference>
<evidence type="ECO:0000313" key="2">
    <source>
        <dbReference type="EMBL" id="HGC42545.1"/>
    </source>
</evidence>
<dbReference type="Gene3D" id="3.10.129.10">
    <property type="entry name" value="Hotdog Thioesterase"/>
    <property type="match status" value="1"/>
</dbReference>